<evidence type="ECO:0000256" key="1">
    <source>
        <dbReference type="ARBA" id="ARBA00004442"/>
    </source>
</evidence>
<dbReference type="NCBIfam" id="TIGR03789">
    <property type="entry name" value="pdsO"/>
    <property type="match status" value="1"/>
</dbReference>
<dbReference type="RefSeq" id="WP_160180935.1">
    <property type="nucleotide sequence ID" value="NZ_CP047656.1"/>
</dbReference>
<organism evidence="7 8">
    <name type="scientific">Paraglaciecola mesophila</name>
    <dbReference type="NCBI Taxonomy" id="197222"/>
    <lineage>
        <taxon>Bacteria</taxon>
        <taxon>Pseudomonadati</taxon>
        <taxon>Pseudomonadota</taxon>
        <taxon>Gammaproteobacteria</taxon>
        <taxon>Alteromonadales</taxon>
        <taxon>Alteromonadaceae</taxon>
        <taxon>Paraglaciecola</taxon>
    </lineage>
</organism>
<protein>
    <submittedName>
        <fullName evidence="7">Outer membrane lipoprotein Omp16</fullName>
    </submittedName>
</protein>
<gene>
    <name evidence="7" type="ORF">FX988_03014</name>
</gene>
<comment type="subcellular location">
    <subcellularLocation>
        <location evidence="1">Cell outer membrane</location>
    </subcellularLocation>
</comment>
<evidence type="ECO:0000259" key="6">
    <source>
        <dbReference type="PROSITE" id="PS51123"/>
    </source>
</evidence>
<dbReference type="PANTHER" id="PTHR30329:SF21">
    <property type="entry name" value="LIPOPROTEIN YIAD-RELATED"/>
    <property type="match status" value="1"/>
</dbReference>
<accession>A0A857JML4</accession>
<feature type="signal peptide" evidence="5">
    <location>
        <begin position="1"/>
        <end position="24"/>
    </location>
</feature>
<feature type="domain" description="OmpA-like" evidence="6">
    <location>
        <begin position="138"/>
        <end position="255"/>
    </location>
</feature>
<reference evidence="7 8" key="1">
    <citation type="submission" date="2019-12" db="EMBL/GenBank/DDBJ databases">
        <title>Genome sequencing and assembly of endphytes of Porphyra tenera.</title>
        <authorList>
            <person name="Park J.M."/>
            <person name="Shin R."/>
            <person name="Jo S.H."/>
        </authorList>
    </citation>
    <scope>NUCLEOTIDE SEQUENCE [LARGE SCALE GENOMIC DNA]</scope>
    <source>
        <strain evidence="7 8">GPM4</strain>
    </source>
</reference>
<keyword evidence="8" id="KW-1185">Reference proteome</keyword>
<dbReference type="KEGG" id="pmes:FX988_03014"/>
<keyword evidence="2 4" id="KW-0472">Membrane</keyword>
<dbReference type="EMBL" id="CP047656">
    <property type="protein sequence ID" value="QHJ12756.1"/>
    <property type="molecule type" value="Genomic_DNA"/>
</dbReference>
<dbReference type="OrthoDB" id="7061829at2"/>
<dbReference type="Gene3D" id="3.30.1330.60">
    <property type="entry name" value="OmpA-like domain"/>
    <property type="match status" value="1"/>
</dbReference>
<dbReference type="Proteomes" id="UP000464524">
    <property type="component" value="Chromosome"/>
</dbReference>
<evidence type="ECO:0000256" key="3">
    <source>
        <dbReference type="ARBA" id="ARBA00023237"/>
    </source>
</evidence>
<dbReference type="SUPFAM" id="SSF103088">
    <property type="entry name" value="OmpA-like"/>
    <property type="match status" value="1"/>
</dbReference>
<keyword evidence="5" id="KW-0732">Signal</keyword>
<dbReference type="PANTHER" id="PTHR30329">
    <property type="entry name" value="STATOR ELEMENT OF FLAGELLAR MOTOR COMPLEX"/>
    <property type="match status" value="1"/>
</dbReference>
<dbReference type="GO" id="GO:0009279">
    <property type="term" value="C:cell outer membrane"/>
    <property type="evidence" value="ECO:0007669"/>
    <property type="project" value="UniProtKB-SubCell"/>
</dbReference>
<dbReference type="InterPro" id="IPR022511">
    <property type="entry name" value="PdsO"/>
</dbReference>
<dbReference type="PRINTS" id="PR01021">
    <property type="entry name" value="OMPADOMAIN"/>
</dbReference>
<feature type="chain" id="PRO_5032813037" evidence="5">
    <location>
        <begin position="25"/>
        <end position="266"/>
    </location>
</feature>
<keyword evidence="7" id="KW-0449">Lipoprotein</keyword>
<dbReference type="PROSITE" id="PS51123">
    <property type="entry name" value="OMPA_2"/>
    <property type="match status" value="1"/>
</dbReference>
<evidence type="ECO:0000313" key="8">
    <source>
        <dbReference type="Proteomes" id="UP000464524"/>
    </source>
</evidence>
<dbReference type="CDD" id="cd07185">
    <property type="entry name" value="OmpA_C-like"/>
    <property type="match status" value="1"/>
</dbReference>
<dbReference type="InterPro" id="IPR050330">
    <property type="entry name" value="Bact_OuterMem_StrucFunc"/>
</dbReference>
<proteinExistence type="predicted"/>
<name>A0A857JML4_9ALTE</name>
<sequence length="266" mass="28814">MKYSAIALTLSLILSHAFTPMANAATPKKTSSHSTTQNDLVGFGSGALLGSAVGGPVGGVIGGIMGLFISNDVNNDNALAQAKSDLKETKLQLLALQRDDHDLSPVSQQKEREITSFQTASIENLGHTAPQNTAVISKFSTMTPIETNIQFRTGSHLIENHYHRQLDLIAALIRQSPDLQITLAGYADERGDSNYNQALSQQRAISVKSYLTKQQVPTTQLHTESFGETRMNSIESQPESWFFARKVILSIHPASHTPLMAASATK</sequence>
<dbReference type="InterPro" id="IPR036737">
    <property type="entry name" value="OmpA-like_sf"/>
</dbReference>
<dbReference type="InterPro" id="IPR006664">
    <property type="entry name" value="OMP_bac"/>
</dbReference>
<evidence type="ECO:0000256" key="2">
    <source>
        <dbReference type="ARBA" id="ARBA00023136"/>
    </source>
</evidence>
<evidence type="ECO:0000256" key="5">
    <source>
        <dbReference type="SAM" id="SignalP"/>
    </source>
</evidence>
<dbReference type="AlphaFoldDB" id="A0A857JML4"/>
<keyword evidence="3" id="KW-0998">Cell outer membrane</keyword>
<evidence type="ECO:0000256" key="4">
    <source>
        <dbReference type="PROSITE-ProRule" id="PRU00473"/>
    </source>
</evidence>
<dbReference type="InterPro" id="IPR006665">
    <property type="entry name" value="OmpA-like"/>
</dbReference>
<dbReference type="Pfam" id="PF00691">
    <property type="entry name" value="OmpA"/>
    <property type="match status" value="1"/>
</dbReference>
<evidence type="ECO:0000313" key="7">
    <source>
        <dbReference type="EMBL" id="QHJ12756.1"/>
    </source>
</evidence>